<protein>
    <submittedName>
        <fullName evidence="4">Putative NAD(P)H quinone oxidoreductase, PIG3 family</fullName>
    </submittedName>
</protein>
<evidence type="ECO:0000256" key="2">
    <source>
        <dbReference type="ARBA" id="ARBA00023002"/>
    </source>
</evidence>
<dbReference type="SUPFAM" id="SSF50129">
    <property type="entry name" value="GroES-like"/>
    <property type="match status" value="1"/>
</dbReference>
<dbReference type="GO" id="GO:0016651">
    <property type="term" value="F:oxidoreductase activity, acting on NAD(P)H"/>
    <property type="evidence" value="ECO:0007669"/>
    <property type="project" value="TreeGrafter"/>
</dbReference>
<keyword evidence="2" id="KW-0560">Oxidoreductase</keyword>
<dbReference type="Gene3D" id="3.90.180.10">
    <property type="entry name" value="Medium-chain alcohol dehydrogenases, catalytic domain"/>
    <property type="match status" value="1"/>
</dbReference>
<accession>A0A1I0W5Z3</accession>
<dbReference type="NCBIfam" id="TIGR02824">
    <property type="entry name" value="quinone_pig3"/>
    <property type="match status" value="1"/>
</dbReference>
<organism evidence="4 5">
    <name type="scientific">Lentibacillus halodurans</name>
    <dbReference type="NCBI Taxonomy" id="237679"/>
    <lineage>
        <taxon>Bacteria</taxon>
        <taxon>Bacillati</taxon>
        <taxon>Bacillota</taxon>
        <taxon>Bacilli</taxon>
        <taxon>Bacillales</taxon>
        <taxon>Bacillaceae</taxon>
        <taxon>Lentibacillus</taxon>
    </lineage>
</organism>
<dbReference type="InterPro" id="IPR013149">
    <property type="entry name" value="ADH-like_C"/>
</dbReference>
<dbReference type="OrthoDB" id="9792162at2"/>
<keyword evidence="1" id="KW-0521">NADP</keyword>
<dbReference type="PANTHER" id="PTHR48106">
    <property type="entry name" value="QUINONE OXIDOREDUCTASE PIG3-RELATED"/>
    <property type="match status" value="1"/>
</dbReference>
<gene>
    <name evidence="4" type="ORF">SAMN04488072_102191</name>
</gene>
<evidence type="ECO:0000256" key="1">
    <source>
        <dbReference type="ARBA" id="ARBA00022857"/>
    </source>
</evidence>
<dbReference type="STRING" id="237679.SAMN04488072_102191"/>
<dbReference type="InterPro" id="IPR014189">
    <property type="entry name" value="Quinone_OxRdtase_PIG3"/>
</dbReference>
<dbReference type="Pfam" id="PF08240">
    <property type="entry name" value="ADH_N"/>
    <property type="match status" value="1"/>
</dbReference>
<dbReference type="InterPro" id="IPR011032">
    <property type="entry name" value="GroES-like_sf"/>
</dbReference>
<dbReference type="CDD" id="cd05276">
    <property type="entry name" value="p53_inducible_oxidoreductase"/>
    <property type="match status" value="1"/>
</dbReference>
<dbReference type="InterPro" id="IPR020843">
    <property type="entry name" value="ER"/>
</dbReference>
<dbReference type="Gene3D" id="3.40.50.720">
    <property type="entry name" value="NAD(P)-binding Rossmann-like Domain"/>
    <property type="match status" value="1"/>
</dbReference>
<dbReference type="EMBL" id="FOJW01000002">
    <property type="protein sequence ID" value="SFA83336.1"/>
    <property type="molecule type" value="Genomic_DNA"/>
</dbReference>
<name>A0A1I0W5Z3_9BACI</name>
<dbReference type="PANTHER" id="PTHR48106:SF18">
    <property type="entry name" value="QUINONE OXIDOREDUCTASE PIG3"/>
    <property type="match status" value="1"/>
</dbReference>
<feature type="domain" description="Enoyl reductase (ER)" evidence="3">
    <location>
        <begin position="10"/>
        <end position="322"/>
    </location>
</feature>
<dbReference type="SUPFAM" id="SSF51735">
    <property type="entry name" value="NAD(P)-binding Rossmann-fold domains"/>
    <property type="match status" value="1"/>
</dbReference>
<dbReference type="Proteomes" id="UP000198642">
    <property type="component" value="Unassembled WGS sequence"/>
</dbReference>
<evidence type="ECO:0000313" key="5">
    <source>
        <dbReference type="Proteomes" id="UP000198642"/>
    </source>
</evidence>
<dbReference type="GO" id="GO:0070402">
    <property type="term" value="F:NADPH binding"/>
    <property type="evidence" value="ECO:0007669"/>
    <property type="project" value="TreeGrafter"/>
</dbReference>
<evidence type="ECO:0000259" key="3">
    <source>
        <dbReference type="SMART" id="SM00829"/>
    </source>
</evidence>
<dbReference type="Pfam" id="PF00107">
    <property type="entry name" value="ADH_zinc_N"/>
    <property type="match status" value="1"/>
</dbReference>
<dbReference type="InterPro" id="IPR036291">
    <property type="entry name" value="NAD(P)-bd_dom_sf"/>
</dbReference>
<dbReference type="SMART" id="SM00829">
    <property type="entry name" value="PKS_ER"/>
    <property type="match status" value="1"/>
</dbReference>
<sequence>MKGVTVLQSGGSNQMELADLSVPESGQDDLLIKVHSAAVNRTDIMTREGKAGYAVNPILGVEVAGTVVEAAGSGSFSAGDRVMGLVNGGGYAEYAVMPANRAMKIPDSISSAEAAAIPEVFLTAYQTLFWIGKLQKQEAVLIHAGASGVGTAAIQLAKQLSDAKVIVTAGSRRKLDFCRELGADILINYKEQSFDEEVLKATDGRGTDLILDFIGADYWDKNLASIKHEGRWVLIGVLGGSELSKVNLMPIMSKYIQLTGTLLTPRSDSYKAELSKDFAEVVTPYLEQGKIRPVVDSTFPVEKVHEAHQHMEDNQNIGKIILNIASAEA</sequence>
<proteinExistence type="predicted"/>
<keyword evidence="5" id="KW-1185">Reference proteome</keyword>
<dbReference type="AlphaFoldDB" id="A0A1I0W5Z3"/>
<reference evidence="4 5" key="1">
    <citation type="submission" date="2016-10" db="EMBL/GenBank/DDBJ databases">
        <authorList>
            <person name="de Groot N.N."/>
        </authorList>
    </citation>
    <scope>NUCLEOTIDE SEQUENCE [LARGE SCALE GENOMIC DNA]</scope>
    <source>
        <strain evidence="4 5">CGMCC 1.3702</strain>
    </source>
</reference>
<evidence type="ECO:0000313" key="4">
    <source>
        <dbReference type="EMBL" id="SFA83336.1"/>
    </source>
</evidence>
<dbReference type="RefSeq" id="WP_090233754.1">
    <property type="nucleotide sequence ID" value="NZ_FOJW01000002.1"/>
</dbReference>
<dbReference type="InterPro" id="IPR013154">
    <property type="entry name" value="ADH-like_N"/>
</dbReference>